<name>A0A3N1XTI3_9FIRM</name>
<comment type="caution">
    <text evidence="1">The sequence shown here is derived from an EMBL/GenBank/DDBJ whole genome shotgun (WGS) entry which is preliminary data.</text>
</comment>
<gene>
    <name evidence="1" type="ORF">EDD66_105116</name>
</gene>
<dbReference type="OrthoDB" id="2057867at2"/>
<dbReference type="AlphaFoldDB" id="A0A3N1XTI3"/>
<organism evidence="1 2">
    <name type="scientific">Mobilisporobacter senegalensis</name>
    <dbReference type="NCBI Taxonomy" id="1329262"/>
    <lineage>
        <taxon>Bacteria</taxon>
        <taxon>Bacillati</taxon>
        <taxon>Bacillota</taxon>
        <taxon>Clostridia</taxon>
        <taxon>Lachnospirales</taxon>
        <taxon>Lachnospiraceae</taxon>
        <taxon>Mobilisporobacter</taxon>
    </lineage>
</organism>
<keyword evidence="2" id="KW-1185">Reference proteome</keyword>
<accession>A0A3N1XTI3</accession>
<dbReference type="RefSeq" id="WP_123609358.1">
    <property type="nucleotide sequence ID" value="NZ_RJVG01000005.1"/>
</dbReference>
<proteinExistence type="predicted"/>
<protein>
    <submittedName>
        <fullName evidence="1">Uncharacterized protein</fullName>
    </submittedName>
</protein>
<dbReference type="EMBL" id="RJVG01000005">
    <property type="protein sequence ID" value="ROR28177.1"/>
    <property type="molecule type" value="Genomic_DNA"/>
</dbReference>
<evidence type="ECO:0000313" key="2">
    <source>
        <dbReference type="Proteomes" id="UP000273083"/>
    </source>
</evidence>
<reference evidence="1 2" key="1">
    <citation type="submission" date="2018-11" db="EMBL/GenBank/DDBJ databases">
        <title>Genomic Encyclopedia of Type Strains, Phase IV (KMG-IV): sequencing the most valuable type-strain genomes for metagenomic binning, comparative biology and taxonomic classification.</title>
        <authorList>
            <person name="Goeker M."/>
        </authorList>
    </citation>
    <scope>NUCLEOTIDE SEQUENCE [LARGE SCALE GENOMIC DNA]</scope>
    <source>
        <strain evidence="1 2">DSM 26537</strain>
    </source>
</reference>
<sequence>MRASHETYTKVAENCSEYLPKDKKGSLRATNSISENTHGVSCESCGHFDKEEFCRLDLYDKIVDEIE</sequence>
<dbReference type="Proteomes" id="UP000273083">
    <property type="component" value="Unassembled WGS sequence"/>
</dbReference>
<evidence type="ECO:0000313" key="1">
    <source>
        <dbReference type="EMBL" id="ROR28177.1"/>
    </source>
</evidence>